<dbReference type="Pfam" id="PF00672">
    <property type="entry name" value="HAMP"/>
    <property type="match status" value="1"/>
</dbReference>
<evidence type="ECO:0000313" key="19">
    <source>
        <dbReference type="Proteomes" id="UP000245754"/>
    </source>
</evidence>
<evidence type="ECO:0000259" key="17">
    <source>
        <dbReference type="PROSITE" id="PS50885"/>
    </source>
</evidence>
<dbReference type="PROSITE" id="PS50109">
    <property type="entry name" value="HIS_KIN"/>
    <property type="match status" value="1"/>
</dbReference>
<dbReference type="InterPro" id="IPR050980">
    <property type="entry name" value="2C_sensor_his_kinase"/>
</dbReference>
<dbReference type="SMART" id="SM00304">
    <property type="entry name" value="HAMP"/>
    <property type="match status" value="1"/>
</dbReference>
<dbReference type="InterPro" id="IPR003594">
    <property type="entry name" value="HATPase_dom"/>
</dbReference>
<dbReference type="PANTHER" id="PTHR44936:SF5">
    <property type="entry name" value="SENSOR HISTIDINE KINASE ENVZ"/>
    <property type="match status" value="1"/>
</dbReference>
<dbReference type="SMART" id="SM00388">
    <property type="entry name" value="HisKA"/>
    <property type="match status" value="1"/>
</dbReference>
<evidence type="ECO:0000256" key="15">
    <source>
        <dbReference type="SAM" id="Phobius"/>
    </source>
</evidence>
<evidence type="ECO:0000256" key="8">
    <source>
        <dbReference type="ARBA" id="ARBA00022692"/>
    </source>
</evidence>
<dbReference type="InterPro" id="IPR004358">
    <property type="entry name" value="Sig_transdc_His_kin-like_C"/>
</dbReference>
<dbReference type="Gene3D" id="3.30.565.10">
    <property type="entry name" value="Histidine kinase-like ATPase, C-terminal domain"/>
    <property type="match status" value="1"/>
</dbReference>
<keyword evidence="8 15" id="KW-0812">Transmembrane</keyword>
<dbReference type="SUPFAM" id="SSF47384">
    <property type="entry name" value="Homodimeric domain of signal transducing histidine kinase"/>
    <property type="match status" value="1"/>
</dbReference>
<dbReference type="SMART" id="SM00387">
    <property type="entry name" value="HATPase_c"/>
    <property type="match status" value="1"/>
</dbReference>
<keyword evidence="4" id="KW-1003">Cell membrane</keyword>
<evidence type="ECO:0000256" key="2">
    <source>
        <dbReference type="ARBA" id="ARBA00004429"/>
    </source>
</evidence>
<dbReference type="PRINTS" id="PR00344">
    <property type="entry name" value="BCTRLSENSOR"/>
</dbReference>
<evidence type="ECO:0000256" key="14">
    <source>
        <dbReference type="ARBA" id="ARBA00023136"/>
    </source>
</evidence>
<organism evidence="18 19">
    <name type="scientific">Cupriavidus plantarum</name>
    <dbReference type="NCBI Taxonomy" id="942865"/>
    <lineage>
        <taxon>Bacteria</taxon>
        <taxon>Pseudomonadati</taxon>
        <taxon>Pseudomonadota</taxon>
        <taxon>Betaproteobacteria</taxon>
        <taxon>Burkholderiales</taxon>
        <taxon>Burkholderiaceae</taxon>
        <taxon>Cupriavidus</taxon>
    </lineage>
</organism>
<comment type="catalytic activity">
    <reaction evidence="1">
        <text>ATP + protein L-histidine = ADP + protein N-phospho-L-histidine.</text>
        <dbReference type="EC" id="2.7.13.3"/>
    </reaction>
</comment>
<dbReference type="InterPro" id="IPR036890">
    <property type="entry name" value="HATPase_C_sf"/>
</dbReference>
<evidence type="ECO:0000256" key="7">
    <source>
        <dbReference type="ARBA" id="ARBA00022679"/>
    </source>
</evidence>
<dbReference type="GO" id="GO:0000155">
    <property type="term" value="F:phosphorelay sensor kinase activity"/>
    <property type="evidence" value="ECO:0007669"/>
    <property type="project" value="InterPro"/>
</dbReference>
<evidence type="ECO:0000259" key="16">
    <source>
        <dbReference type="PROSITE" id="PS50109"/>
    </source>
</evidence>
<dbReference type="InterPro" id="IPR036097">
    <property type="entry name" value="HisK_dim/P_sf"/>
</dbReference>
<dbReference type="InterPro" id="IPR003661">
    <property type="entry name" value="HisK_dim/P_dom"/>
</dbReference>
<evidence type="ECO:0000256" key="12">
    <source>
        <dbReference type="ARBA" id="ARBA00022989"/>
    </source>
</evidence>
<gene>
    <name evidence="18" type="ORF">C7419_1011735</name>
</gene>
<dbReference type="PROSITE" id="PS50885">
    <property type="entry name" value="HAMP"/>
    <property type="match status" value="1"/>
</dbReference>
<comment type="subcellular location">
    <subcellularLocation>
        <location evidence="2">Cell inner membrane</location>
        <topology evidence="2">Multi-pass membrane protein</topology>
    </subcellularLocation>
</comment>
<accession>A0A316F2W5</accession>
<comment type="caution">
    <text evidence="18">The sequence shown here is derived from an EMBL/GenBank/DDBJ whole genome shotgun (WGS) entry which is preliminary data.</text>
</comment>
<dbReference type="CDD" id="cd06225">
    <property type="entry name" value="HAMP"/>
    <property type="match status" value="1"/>
</dbReference>
<keyword evidence="5" id="KW-0997">Cell inner membrane</keyword>
<name>A0A316F2W5_9BURK</name>
<dbReference type="PANTHER" id="PTHR44936">
    <property type="entry name" value="SENSOR PROTEIN CREC"/>
    <property type="match status" value="1"/>
</dbReference>
<dbReference type="Gene3D" id="6.10.340.10">
    <property type="match status" value="1"/>
</dbReference>
<dbReference type="SUPFAM" id="SSF55874">
    <property type="entry name" value="ATPase domain of HSP90 chaperone/DNA topoisomerase II/histidine kinase"/>
    <property type="match status" value="1"/>
</dbReference>
<evidence type="ECO:0000256" key="1">
    <source>
        <dbReference type="ARBA" id="ARBA00000085"/>
    </source>
</evidence>
<keyword evidence="14 15" id="KW-0472">Membrane</keyword>
<keyword evidence="19" id="KW-1185">Reference proteome</keyword>
<dbReference type="GO" id="GO:0005524">
    <property type="term" value="F:ATP binding"/>
    <property type="evidence" value="ECO:0007669"/>
    <property type="project" value="UniProtKB-KW"/>
</dbReference>
<dbReference type="Proteomes" id="UP000245754">
    <property type="component" value="Unassembled WGS sequence"/>
</dbReference>
<evidence type="ECO:0000256" key="5">
    <source>
        <dbReference type="ARBA" id="ARBA00022519"/>
    </source>
</evidence>
<protein>
    <recommendedName>
        <fullName evidence="3">histidine kinase</fullName>
        <ecNumber evidence="3">2.7.13.3</ecNumber>
    </recommendedName>
</protein>
<feature type="domain" description="HAMP" evidence="17">
    <location>
        <begin position="205"/>
        <end position="257"/>
    </location>
</feature>
<evidence type="ECO:0000256" key="10">
    <source>
        <dbReference type="ARBA" id="ARBA00022777"/>
    </source>
</evidence>
<evidence type="ECO:0000256" key="4">
    <source>
        <dbReference type="ARBA" id="ARBA00022475"/>
    </source>
</evidence>
<keyword evidence="7" id="KW-0808">Transferase</keyword>
<dbReference type="Gene3D" id="1.10.287.130">
    <property type="match status" value="1"/>
</dbReference>
<evidence type="ECO:0000256" key="9">
    <source>
        <dbReference type="ARBA" id="ARBA00022741"/>
    </source>
</evidence>
<dbReference type="InterPro" id="IPR005467">
    <property type="entry name" value="His_kinase_dom"/>
</dbReference>
<evidence type="ECO:0000256" key="6">
    <source>
        <dbReference type="ARBA" id="ARBA00022553"/>
    </source>
</evidence>
<dbReference type="RefSeq" id="WP_109581517.1">
    <property type="nucleotide sequence ID" value="NZ_QGGT01000001.1"/>
</dbReference>
<reference evidence="18 19" key="1">
    <citation type="submission" date="2018-05" db="EMBL/GenBank/DDBJ databases">
        <title>Genomic Encyclopedia of Type Strains, Phase IV (KMG-V): Genome sequencing to study the core and pangenomes of soil and plant-associated prokaryotes.</title>
        <authorList>
            <person name="Whitman W."/>
        </authorList>
    </citation>
    <scope>NUCLEOTIDE SEQUENCE [LARGE SCALE GENOMIC DNA]</scope>
    <source>
        <strain evidence="18 19">SLV-132</strain>
    </source>
</reference>
<dbReference type="EMBL" id="QGGT01000001">
    <property type="protein sequence ID" value="PWK37849.1"/>
    <property type="molecule type" value="Genomic_DNA"/>
</dbReference>
<evidence type="ECO:0000256" key="11">
    <source>
        <dbReference type="ARBA" id="ARBA00022840"/>
    </source>
</evidence>
<keyword evidence="10 18" id="KW-0418">Kinase</keyword>
<keyword evidence="11" id="KW-0067">ATP-binding</keyword>
<sequence>MRWLPRGISGQLVVYWVVGLLAAHVIAVLALSWWRADNAAIHPLSMRAIEKTTLATYRAAGRSADPATLLEDLSGPESTFRIAPNVAMRDGATQDGATHVAIGDQETAIADRLSRALHATQDAVQVRLLRLDPDQGARSHQNWLERAISGTYATALEIDLRLPDGRWLESRHLPTMLPAHWSRVLTFSLFVGVLPTALIALVFGRRIMVPLNALTEASRRVSRGEHVALPPADRMSGLREITKAFNDMQESLLRFVGGRTQMLAAIGHDLRTPLTSLRIRAELVDDDELRAAIVQTVDEMTLMVAETLSFARDDATKAPTEDVQIGELVRDVVDAHVIQGRSVSWVAGQHAAISYRCRPVHLKRALSNLIDNAARYGDVGVLLISDAVHRMLRIEVSDRGPGIDPDQMERVFEPFIRIDASRGKDTGGLGLGLGLAIARNCVRAHGGELRLENRQGGGLLAVIELPN</sequence>
<dbReference type="EC" id="2.7.13.3" evidence="3"/>
<dbReference type="AlphaFoldDB" id="A0A316F2W5"/>
<dbReference type="InterPro" id="IPR003660">
    <property type="entry name" value="HAMP_dom"/>
</dbReference>
<feature type="transmembrane region" description="Helical" evidence="15">
    <location>
        <begin position="12"/>
        <end position="34"/>
    </location>
</feature>
<keyword evidence="6" id="KW-0597">Phosphoprotein</keyword>
<keyword evidence="12 15" id="KW-1133">Transmembrane helix</keyword>
<evidence type="ECO:0000256" key="13">
    <source>
        <dbReference type="ARBA" id="ARBA00023012"/>
    </source>
</evidence>
<proteinExistence type="predicted"/>
<feature type="transmembrane region" description="Helical" evidence="15">
    <location>
        <begin position="184"/>
        <end position="204"/>
    </location>
</feature>
<dbReference type="CDD" id="cd00082">
    <property type="entry name" value="HisKA"/>
    <property type="match status" value="1"/>
</dbReference>
<evidence type="ECO:0000256" key="3">
    <source>
        <dbReference type="ARBA" id="ARBA00012438"/>
    </source>
</evidence>
<dbReference type="Pfam" id="PF00512">
    <property type="entry name" value="HisKA"/>
    <property type="match status" value="1"/>
</dbReference>
<keyword evidence="13" id="KW-0902">Two-component regulatory system</keyword>
<dbReference type="GO" id="GO:0005886">
    <property type="term" value="C:plasma membrane"/>
    <property type="evidence" value="ECO:0007669"/>
    <property type="project" value="UniProtKB-SubCell"/>
</dbReference>
<keyword evidence="9" id="KW-0547">Nucleotide-binding</keyword>
<feature type="domain" description="Histidine kinase" evidence="16">
    <location>
        <begin position="265"/>
        <end position="467"/>
    </location>
</feature>
<evidence type="ECO:0000313" key="18">
    <source>
        <dbReference type="EMBL" id="PWK37849.1"/>
    </source>
</evidence>
<dbReference type="Pfam" id="PF02518">
    <property type="entry name" value="HATPase_c"/>
    <property type="match status" value="1"/>
</dbReference>